<evidence type="ECO:0000256" key="3">
    <source>
        <dbReference type="ARBA" id="ARBA00022741"/>
    </source>
</evidence>
<evidence type="ECO:0000259" key="10">
    <source>
        <dbReference type="Pfam" id="PF16886"/>
    </source>
</evidence>
<protein>
    <recommendedName>
        <fullName evidence="7">V-type ATP synthase alpha chain</fullName>
        <ecNumber evidence="7">7.1.2.2</ecNumber>
    </recommendedName>
    <alternativeName>
        <fullName evidence="7">V-ATPase subunit A</fullName>
    </alternativeName>
</protein>
<feature type="domain" description="ATPase F1/V1/A1 complex alpha/beta subunit nucleotide-binding" evidence="8">
    <location>
        <begin position="207"/>
        <end position="430"/>
    </location>
</feature>
<organism evidence="12 13">
    <name type="scientific">Sneathia sanguinegens</name>
    <dbReference type="NCBI Taxonomy" id="40543"/>
    <lineage>
        <taxon>Bacteria</taxon>
        <taxon>Fusobacteriati</taxon>
        <taxon>Fusobacteriota</taxon>
        <taxon>Fusobacteriia</taxon>
        <taxon>Fusobacteriales</taxon>
        <taxon>Leptotrichiaceae</taxon>
        <taxon>Sneathia</taxon>
    </lineage>
</organism>
<dbReference type="SUPFAM" id="SSF47917">
    <property type="entry name" value="C-terminal domain of alpha and beta subunits of F1 ATP synthase"/>
    <property type="match status" value="1"/>
</dbReference>
<evidence type="ECO:0000256" key="4">
    <source>
        <dbReference type="ARBA" id="ARBA00022840"/>
    </source>
</evidence>
<evidence type="ECO:0000259" key="8">
    <source>
        <dbReference type="Pfam" id="PF00006"/>
    </source>
</evidence>
<dbReference type="SUPFAM" id="SSF50615">
    <property type="entry name" value="N-terminal domain of alpha and beta subunits of F1 ATP synthase"/>
    <property type="match status" value="1"/>
</dbReference>
<proteinExistence type="inferred from homology"/>
<dbReference type="InterPro" id="IPR000194">
    <property type="entry name" value="ATPase_F1/V1/A1_a/bsu_nucl-bd"/>
</dbReference>
<dbReference type="Pfam" id="PF22919">
    <property type="entry name" value="ATP-synt_VA_C"/>
    <property type="match status" value="1"/>
</dbReference>
<evidence type="ECO:0000256" key="5">
    <source>
        <dbReference type="ARBA" id="ARBA00022967"/>
    </source>
</evidence>
<dbReference type="Pfam" id="PF00006">
    <property type="entry name" value="ATP-synt_ab"/>
    <property type="match status" value="1"/>
</dbReference>
<comment type="caution">
    <text evidence="12">The sequence shown here is derived from an EMBL/GenBank/DDBJ whole genome shotgun (WGS) entry which is preliminary data.</text>
</comment>
<dbReference type="NCBIfam" id="NF003220">
    <property type="entry name" value="PRK04192.1"/>
    <property type="match status" value="1"/>
</dbReference>
<dbReference type="InterPro" id="IPR023366">
    <property type="entry name" value="ATP_synth_asu-like_sf"/>
</dbReference>
<dbReference type="CDD" id="cd18119">
    <property type="entry name" value="ATP-synt_V_A-type_alpha_N"/>
    <property type="match status" value="1"/>
</dbReference>
<dbReference type="InterPro" id="IPR004100">
    <property type="entry name" value="ATPase_F1/V1/A1_a/bsu_N"/>
</dbReference>
<dbReference type="InterPro" id="IPR020003">
    <property type="entry name" value="ATPase_a/bsu_AS"/>
</dbReference>
<evidence type="ECO:0000259" key="11">
    <source>
        <dbReference type="Pfam" id="PF22919"/>
    </source>
</evidence>
<dbReference type="InterPro" id="IPR031686">
    <property type="entry name" value="ATP-synth_a_Xtn"/>
</dbReference>
<evidence type="ECO:0000256" key="2">
    <source>
        <dbReference type="ARBA" id="ARBA00022448"/>
    </source>
</evidence>
<dbReference type="Gene3D" id="2.40.30.20">
    <property type="match status" value="1"/>
</dbReference>
<evidence type="ECO:0000313" key="13">
    <source>
        <dbReference type="Proteomes" id="UP001225134"/>
    </source>
</evidence>
<accession>A0ABT7HL84</accession>
<keyword evidence="5 7" id="KW-1278">Translocase</keyword>
<name>A0ABT7HL84_9FUSO</name>
<dbReference type="Gene3D" id="3.40.50.300">
    <property type="entry name" value="P-loop containing nucleotide triphosphate hydrolases"/>
    <property type="match status" value="1"/>
</dbReference>
<dbReference type="InterPro" id="IPR036121">
    <property type="entry name" value="ATPase_F1/V1/A1_a/bsu_N_sf"/>
</dbReference>
<comment type="catalytic activity">
    <reaction evidence="7">
        <text>ATP + H2O + 4 H(+)(in) = ADP + phosphate + 5 H(+)(out)</text>
        <dbReference type="Rhea" id="RHEA:57720"/>
        <dbReference type="ChEBI" id="CHEBI:15377"/>
        <dbReference type="ChEBI" id="CHEBI:15378"/>
        <dbReference type="ChEBI" id="CHEBI:30616"/>
        <dbReference type="ChEBI" id="CHEBI:43474"/>
        <dbReference type="ChEBI" id="CHEBI:456216"/>
        <dbReference type="EC" id="7.1.2.2"/>
    </reaction>
</comment>
<dbReference type="Gene3D" id="2.40.50.100">
    <property type="match status" value="1"/>
</dbReference>
<keyword evidence="6 7" id="KW-0406">Ion transport</keyword>
<dbReference type="PANTHER" id="PTHR43607">
    <property type="entry name" value="V-TYPE PROTON ATPASE CATALYTIC SUBUNIT A"/>
    <property type="match status" value="1"/>
</dbReference>
<evidence type="ECO:0000256" key="6">
    <source>
        <dbReference type="ARBA" id="ARBA00023065"/>
    </source>
</evidence>
<keyword evidence="2 7" id="KW-0813">Transport</keyword>
<gene>
    <name evidence="7" type="primary">atpA</name>
    <name evidence="12" type="ORF">QQA45_05570</name>
</gene>
<feature type="domain" description="ATPase F1/V1/A1 complex alpha/beta subunit N-terminal" evidence="9">
    <location>
        <begin position="6"/>
        <end position="68"/>
    </location>
</feature>
<dbReference type="CDD" id="cd18111">
    <property type="entry name" value="ATP-synt_V_A-type_alpha_C"/>
    <property type="match status" value="1"/>
</dbReference>
<keyword evidence="7" id="KW-0066">ATP synthesis</keyword>
<comment type="function">
    <text evidence="7">Produces ATP from ADP in the presence of a proton gradient across the membrane. The V-type alpha chain is a catalytic subunit.</text>
</comment>
<dbReference type="RefSeq" id="WP_285153201.1">
    <property type="nucleotide sequence ID" value="NZ_JASSPP010000009.1"/>
</dbReference>
<feature type="domain" description="ATPsynthase alpha/beta subunit barrel-sandwich" evidence="10">
    <location>
        <begin position="108"/>
        <end position="189"/>
    </location>
</feature>
<feature type="binding site" evidence="7">
    <location>
        <begin position="227"/>
        <end position="234"/>
    </location>
    <ligand>
        <name>ATP</name>
        <dbReference type="ChEBI" id="CHEBI:30616"/>
    </ligand>
</feature>
<keyword evidence="13" id="KW-1185">Reference proteome</keyword>
<dbReference type="InterPro" id="IPR024034">
    <property type="entry name" value="ATPase_F1/V1_b/a_C"/>
</dbReference>
<dbReference type="EMBL" id="JASSPP010000009">
    <property type="protein sequence ID" value="MDK9580967.1"/>
    <property type="molecule type" value="Genomic_DNA"/>
</dbReference>
<evidence type="ECO:0000313" key="12">
    <source>
        <dbReference type="EMBL" id="MDK9580967.1"/>
    </source>
</evidence>
<dbReference type="HAMAP" id="MF_00309">
    <property type="entry name" value="ATP_synth_A_arch"/>
    <property type="match status" value="1"/>
</dbReference>
<dbReference type="InterPro" id="IPR022878">
    <property type="entry name" value="V-ATPase_asu"/>
</dbReference>
<dbReference type="Pfam" id="PF16886">
    <property type="entry name" value="ATP-synt_ab_Xtn"/>
    <property type="match status" value="1"/>
</dbReference>
<reference evidence="12 13" key="1">
    <citation type="submission" date="2023-06" db="EMBL/GenBank/DDBJ databases">
        <title>Antibody response to the Sneathia vaginalis cytopathogenic toxin A during pregnancy.</title>
        <authorList>
            <person name="Mccoy Z.T."/>
            <person name="Serrano M.G."/>
            <person name="Spaine K."/>
            <person name="Edwards D.J."/>
            <person name="Buck G.A."/>
            <person name="Jefferson K."/>
        </authorList>
    </citation>
    <scope>NUCLEOTIDE SEQUENCE [LARGE SCALE GENOMIC DNA]</scope>
    <source>
        <strain evidence="12 13">CCUG 42621</strain>
    </source>
</reference>
<dbReference type="InterPro" id="IPR055190">
    <property type="entry name" value="ATP-synt_VA_C"/>
</dbReference>
<keyword evidence="4 7" id="KW-0067">ATP-binding</keyword>
<keyword evidence="7" id="KW-0375">Hydrogen ion transport</keyword>
<sequence>MKVGKIVKVSGPLVVAENMDEANVYDVVKVGEKKLIGEIIEMRGDRASIQVYEETAGIGPGEPVISTGEPLSVELGPGLLENMFDGIQRPLDMIRAEVGDFLEKGVDVKPLNREKKWHFIPKKKVGDKVSTGDILGIVHETEVVEHKIMVPYGIEGTVEDINEGDYTILETVAKISGKDITMLQKWPVRRGRRYKKKINPTEPLITGQRVIDTFFPVTKGGTACVPGPFGSGKTVVQHQFAKWGDAQIVVYIGCGERGNEMTDVLMEFPEIIDPKTGQSLMKRTVLIANTSNMPVAAREASIYTGITIGEYYRDMGYSVSIMADSTSRWAEALREMSGRLEEMPGDEGYPAYLSSRAAEFYERAGKVVCFGEGDRIGALTVIGAVSPPGGDISEPVSQATLRIVKVFWGLDSTLAYRRHFPAINWLNSYSLYQTKVDEWMDENVSSDFSKRRKQAMKLLQEESNLQEIVRLVGKDTLSPEDQLKLEAAKSIREDFLQQNAFHEQDTFTSLHKQDKMLTMVLSYYNSAVKALFSGVYLGNILELPIRERIARAKYIDEKDVDKIDEIIDLIPKEIEKLVSAVKEEVL</sequence>
<dbReference type="InterPro" id="IPR027417">
    <property type="entry name" value="P-loop_NTPase"/>
</dbReference>
<dbReference type="Gene3D" id="1.10.1140.10">
    <property type="entry name" value="Bovine Mitochondrial F1-atpase, Atp Synthase Beta Chain, Chain D, domain 3"/>
    <property type="match status" value="1"/>
</dbReference>
<dbReference type="SUPFAM" id="SSF52540">
    <property type="entry name" value="P-loop containing nucleoside triphosphate hydrolases"/>
    <property type="match status" value="1"/>
</dbReference>
<comment type="similarity">
    <text evidence="1 7">Belongs to the ATPase alpha/beta chains family.</text>
</comment>
<dbReference type="EC" id="7.1.2.2" evidence="7"/>
<dbReference type="CDD" id="cd01134">
    <property type="entry name" value="V_A-ATPase_A"/>
    <property type="match status" value="1"/>
</dbReference>
<dbReference type="PROSITE" id="PS00152">
    <property type="entry name" value="ATPASE_ALPHA_BETA"/>
    <property type="match status" value="1"/>
</dbReference>
<evidence type="ECO:0000256" key="7">
    <source>
        <dbReference type="HAMAP-Rule" id="MF_00309"/>
    </source>
</evidence>
<dbReference type="PANTHER" id="PTHR43607:SF1">
    <property type="entry name" value="H(+)-TRANSPORTING TWO-SECTOR ATPASE"/>
    <property type="match status" value="1"/>
</dbReference>
<feature type="domain" description="ATP synthase A/B type C-terminal" evidence="11">
    <location>
        <begin position="437"/>
        <end position="531"/>
    </location>
</feature>
<evidence type="ECO:0000259" key="9">
    <source>
        <dbReference type="Pfam" id="PF02874"/>
    </source>
</evidence>
<keyword evidence="3 7" id="KW-0547">Nucleotide-binding</keyword>
<evidence type="ECO:0000256" key="1">
    <source>
        <dbReference type="ARBA" id="ARBA00008936"/>
    </source>
</evidence>
<dbReference type="Pfam" id="PF02874">
    <property type="entry name" value="ATP-synt_ab_N"/>
    <property type="match status" value="1"/>
</dbReference>
<dbReference type="Proteomes" id="UP001225134">
    <property type="component" value="Unassembled WGS sequence"/>
</dbReference>